<feature type="non-terminal residue" evidence="2">
    <location>
        <position position="251"/>
    </location>
</feature>
<name>A0A6J4JG23_9ACTN</name>
<keyword evidence="2" id="KW-0378">Hydrolase</keyword>
<feature type="region of interest" description="Disordered" evidence="1">
    <location>
        <begin position="1"/>
        <end position="251"/>
    </location>
</feature>
<accession>A0A6J4JG23</accession>
<dbReference type="AlphaFoldDB" id="A0A6J4JG23"/>
<feature type="compositionally biased region" description="Gly residues" evidence="1">
    <location>
        <begin position="224"/>
        <end position="237"/>
    </location>
</feature>
<feature type="compositionally biased region" description="Basic residues" evidence="1">
    <location>
        <begin position="212"/>
        <end position="221"/>
    </location>
</feature>
<organism evidence="2">
    <name type="scientific">uncultured Acidimicrobiales bacterium</name>
    <dbReference type="NCBI Taxonomy" id="310071"/>
    <lineage>
        <taxon>Bacteria</taxon>
        <taxon>Bacillati</taxon>
        <taxon>Actinomycetota</taxon>
        <taxon>Acidimicrobiia</taxon>
        <taxon>Acidimicrobiales</taxon>
        <taxon>environmental samples</taxon>
    </lineage>
</organism>
<evidence type="ECO:0000256" key="1">
    <source>
        <dbReference type="SAM" id="MobiDB-lite"/>
    </source>
</evidence>
<feature type="compositionally biased region" description="Basic residues" evidence="1">
    <location>
        <begin position="50"/>
        <end position="61"/>
    </location>
</feature>
<gene>
    <name evidence="2" type="ORF">AVDCRST_MAG10-3724</name>
</gene>
<feature type="compositionally biased region" description="Basic residues" evidence="1">
    <location>
        <begin position="69"/>
        <end position="90"/>
    </location>
</feature>
<protein>
    <submittedName>
        <fullName evidence="2">Uncharacterized metal-dependent hydrolase YcfH</fullName>
    </submittedName>
</protein>
<evidence type="ECO:0000313" key="2">
    <source>
        <dbReference type="EMBL" id="CAA9278200.1"/>
    </source>
</evidence>
<feature type="non-terminal residue" evidence="2">
    <location>
        <position position="1"/>
    </location>
</feature>
<proteinExistence type="predicted"/>
<dbReference type="EMBL" id="CADCTB010000222">
    <property type="protein sequence ID" value="CAA9278200.1"/>
    <property type="molecule type" value="Genomic_DNA"/>
</dbReference>
<reference evidence="2" key="1">
    <citation type="submission" date="2020-02" db="EMBL/GenBank/DDBJ databases">
        <authorList>
            <person name="Meier V. D."/>
        </authorList>
    </citation>
    <scope>NUCLEOTIDE SEQUENCE</scope>
    <source>
        <strain evidence="2">AVDCRST_MAG10</strain>
    </source>
</reference>
<dbReference type="GO" id="GO:0016787">
    <property type="term" value="F:hydrolase activity"/>
    <property type="evidence" value="ECO:0007669"/>
    <property type="project" value="UniProtKB-KW"/>
</dbReference>
<sequence length="251" mass="26578">VGRQPLPPAVRGDHRGCAGPGHGGGRRPDHLRRHRCAAVGDGHRGGSGPSRHRLGHRRSPPARRDPGGRGHRGTARPARGGRHRRVRPRLPLRPLAPGGPTGGVRRPDRAGPRARTGPGHPHARGVGRHLRHPGGRGRSGADGVPLLHGRSYRGAALPRHRGQPVLQRDYHVQDRGRRARGRSSGPPRPDPGGDRCAVPDPGAPSGEAQRPSVRRPRRRRGGRGEGPPGGSGGGGDVGQHRCPLRASGRRL</sequence>
<feature type="compositionally biased region" description="Basic residues" evidence="1">
    <location>
        <begin position="121"/>
        <end position="135"/>
    </location>
</feature>